<dbReference type="PANTHER" id="PTHR23517">
    <property type="entry name" value="RESISTANCE PROTEIN MDTM, PUTATIVE-RELATED-RELATED"/>
    <property type="match status" value="1"/>
</dbReference>
<keyword evidence="4 7" id="KW-0812">Transmembrane</keyword>
<evidence type="ECO:0000256" key="6">
    <source>
        <dbReference type="ARBA" id="ARBA00023136"/>
    </source>
</evidence>
<gene>
    <name evidence="9" type="ORF">DMB68_01705</name>
</gene>
<feature type="transmembrane region" description="Helical" evidence="7">
    <location>
        <begin position="220"/>
        <end position="245"/>
    </location>
</feature>
<keyword evidence="6 7" id="KW-0472">Membrane</keyword>
<dbReference type="AlphaFoldDB" id="A0A2V4C5J1"/>
<feature type="transmembrane region" description="Helical" evidence="7">
    <location>
        <begin position="346"/>
        <end position="366"/>
    </location>
</feature>
<dbReference type="EMBL" id="QJHL01000001">
    <property type="protein sequence ID" value="PXY45932.1"/>
    <property type="molecule type" value="Genomic_DNA"/>
</dbReference>
<dbReference type="OrthoDB" id="5379144at2"/>
<evidence type="ECO:0000256" key="7">
    <source>
        <dbReference type="SAM" id="Phobius"/>
    </source>
</evidence>
<evidence type="ECO:0000313" key="9">
    <source>
        <dbReference type="EMBL" id="PXY45932.1"/>
    </source>
</evidence>
<reference evidence="9 10" key="1">
    <citation type="submission" date="2018-05" db="EMBL/GenBank/DDBJ databases">
        <title>Flavobacterium sp. strain IMCC34758, incomplete genome.</title>
        <authorList>
            <person name="Joung Y."/>
        </authorList>
    </citation>
    <scope>NUCLEOTIDE SEQUENCE [LARGE SCALE GENOMIC DNA]</scope>
    <source>
        <strain evidence="9 10">IMCC34758</strain>
    </source>
</reference>
<feature type="transmembrane region" description="Helical" evidence="7">
    <location>
        <begin position="286"/>
        <end position="305"/>
    </location>
</feature>
<organism evidence="9 10">
    <name type="scientific">Flavobacterium hydrophilum</name>
    <dbReference type="NCBI Taxonomy" id="2211445"/>
    <lineage>
        <taxon>Bacteria</taxon>
        <taxon>Pseudomonadati</taxon>
        <taxon>Bacteroidota</taxon>
        <taxon>Flavobacteriia</taxon>
        <taxon>Flavobacteriales</taxon>
        <taxon>Flavobacteriaceae</taxon>
        <taxon>Flavobacterium</taxon>
    </lineage>
</organism>
<feature type="transmembrane region" description="Helical" evidence="7">
    <location>
        <begin position="145"/>
        <end position="167"/>
    </location>
</feature>
<dbReference type="InterPro" id="IPR020846">
    <property type="entry name" value="MFS_dom"/>
</dbReference>
<evidence type="ECO:0000313" key="10">
    <source>
        <dbReference type="Proteomes" id="UP000247681"/>
    </source>
</evidence>
<keyword evidence="2" id="KW-0813">Transport</keyword>
<dbReference type="InterPro" id="IPR036259">
    <property type="entry name" value="MFS_trans_sf"/>
</dbReference>
<feature type="transmembrane region" description="Helical" evidence="7">
    <location>
        <begin position="173"/>
        <end position="193"/>
    </location>
</feature>
<comment type="caution">
    <text evidence="9">The sequence shown here is derived from an EMBL/GenBank/DDBJ whole genome shotgun (WGS) entry which is preliminary data.</text>
</comment>
<feature type="transmembrane region" description="Helical" evidence="7">
    <location>
        <begin position="257"/>
        <end position="279"/>
    </location>
</feature>
<dbReference type="RefSeq" id="WP_110344951.1">
    <property type="nucleotide sequence ID" value="NZ_QJHL01000001.1"/>
</dbReference>
<keyword evidence="10" id="KW-1185">Reference proteome</keyword>
<sequence>MIIKLLKNYIKNFTQFSVEVKVLAVTTFVNRLGAMVVPFLSKYMLEELHFSYSQIGWVMVFFGTGSFIGTWISGKLSDKIGFYKVMVFSLFTSGLLFILLQFLTTFYSFCFGVLLLTTISDMYRPAMLVSLDTYADKKERTKAISLIRSSVNLGFMFGPLIGGIIITLSNYSFLFYIDGLTCIFSILLFSFFVKERKLLYKLNAFKYLKEENSLLEDKPFLMHLVVTLITGILFFQMFTTLSLYYKEVFNFTSIESGLFLALNGVIILLFELSIVSFVESRNINKLLMVSYGILAMSISYLFLLIDHSVPALIVMMIFMTIGIMLTFPFANSFVKKRSLKKQEGKFMAAFTMSYSVAHILSTKSGMAIIEQYGYKVNWIFLSCLGFAGFILAYRLIFIVKKEKEQIKAKIIQSLFSESKVD</sequence>
<name>A0A2V4C5J1_9FLAO</name>
<protein>
    <submittedName>
        <fullName evidence="9">MFS transporter</fullName>
    </submittedName>
</protein>
<evidence type="ECO:0000256" key="2">
    <source>
        <dbReference type="ARBA" id="ARBA00022448"/>
    </source>
</evidence>
<keyword evidence="5 7" id="KW-1133">Transmembrane helix</keyword>
<evidence type="ECO:0000259" key="8">
    <source>
        <dbReference type="PROSITE" id="PS50850"/>
    </source>
</evidence>
<feature type="domain" description="Major facilitator superfamily (MFS) profile" evidence="8">
    <location>
        <begin position="19"/>
        <end position="400"/>
    </location>
</feature>
<dbReference type="GO" id="GO:0022857">
    <property type="term" value="F:transmembrane transporter activity"/>
    <property type="evidence" value="ECO:0007669"/>
    <property type="project" value="InterPro"/>
</dbReference>
<evidence type="ECO:0000256" key="3">
    <source>
        <dbReference type="ARBA" id="ARBA00022475"/>
    </source>
</evidence>
<feature type="transmembrane region" description="Helical" evidence="7">
    <location>
        <begin position="311"/>
        <end position="334"/>
    </location>
</feature>
<accession>A0A2V4C5J1</accession>
<feature type="transmembrane region" description="Helical" evidence="7">
    <location>
        <begin position="52"/>
        <end position="74"/>
    </location>
</feature>
<dbReference type="Proteomes" id="UP000247681">
    <property type="component" value="Unassembled WGS sequence"/>
</dbReference>
<comment type="subcellular location">
    <subcellularLocation>
        <location evidence="1">Cell membrane</location>
        <topology evidence="1">Multi-pass membrane protein</topology>
    </subcellularLocation>
</comment>
<dbReference type="Gene3D" id="1.20.1250.20">
    <property type="entry name" value="MFS general substrate transporter like domains"/>
    <property type="match status" value="1"/>
</dbReference>
<evidence type="ECO:0000256" key="1">
    <source>
        <dbReference type="ARBA" id="ARBA00004651"/>
    </source>
</evidence>
<dbReference type="SUPFAM" id="SSF103473">
    <property type="entry name" value="MFS general substrate transporter"/>
    <property type="match status" value="1"/>
</dbReference>
<evidence type="ECO:0000256" key="5">
    <source>
        <dbReference type="ARBA" id="ARBA00022989"/>
    </source>
</evidence>
<dbReference type="InterPro" id="IPR050171">
    <property type="entry name" value="MFS_Transporters"/>
</dbReference>
<keyword evidence="3" id="KW-1003">Cell membrane</keyword>
<dbReference type="InterPro" id="IPR011701">
    <property type="entry name" value="MFS"/>
</dbReference>
<evidence type="ECO:0000256" key="4">
    <source>
        <dbReference type="ARBA" id="ARBA00022692"/>
    </source>
</evidence>
<dbReference type="PROSITE" id="PS50850">
    <property type="entry name" value="MFS"/>
    <property type="match status" value="1"/>
</dbReference>
<dbReference type="Pfam" id="PF07690">
    <property type="entry name" value="MFS_1"/>
    <property type="match status" value="1"/>
</dbReference>
<dbReference type="GO" id="GO:0005886">
    <property type="term" value="C:plasma membrane"/>
    <property type="evidence" value="ECO:0007669"/>
    <property type="project" value="UniProtKB-SubCell"/>
</dbReference>
<proteinExistence type="predicted"/>
<feature type="transmembrane region" description="Helical" evidence="7">
    <location>
        <begin position="378"/>
        <end position="399"/>
    </location>
</feature>